<comment type="caution">
    <text evidence="2">The sequence shown here is derived from an EMBL/GenBank/DDBJ whole genome shotgun (WGS) entry which is preliminary data.</text>
</comment>
<evidence type="ECO:0000256" key="1">
    <source>
        <dbReference type="SAM" id="Phobius"/>
    </source>
</evidence>
<protein>
    <submittedName>
        <fullName evidence="2">Uncharacterized protein</fullName>
    </submittedName>
</protein>
<sequence>MLENIIGTIAFHKHSQVTILDSERSDECIDFTMMCVLFFFFLSVYSITILDSVRSDEYIDFTMMCFFLCVCVQHNLST</sequence>
<accession>A0A6G0XFY1</accession>
<dbReference type="EMBL" id="VUJU01007876">
    <property type="protein sequence ID" value="KAF0739135.1"/>
    <property type="molecule type" value="Genomic_DNA"/>
</dbReference>
<feature type="transmembrane region" description="Helical" evidence="1">
    <location>
        <begin position="31"/>
        <end position="51"/>
    </location>
</feature>
<keyword evidence="1" id="KW-0472">Membrane</keyword>
<name>A0A6G0XFY1_APHCR</name>
<keyword evidence="1" id="KW-1133">Transmembrane helix</keyword>
<evidence type="ECO:0000313" key="2">
    <source>
        <dbReference type="EMBL" id="KAF0739135.1"/>
    </source>
</evidence>
<gene>
    <name evidence="2" type="ORF">FWK35_00029365</name>
</gene>
<keyword evidence="1" id="KW-0812">Transmembrane</keyword>
<organism evidence="2 3">
    <name type="scientific">Aphis craccivora</name>
    <name type="common">Cowpea aphid</name>
    <dbReference type="NCBI Taxonomy" id="307492"/>
    <lineage>
        <taxon>Eukaryota</taxon>
        <taxon>Metazoa</taxon>
        <taxon>Ecdysozoa</taxon>
        <taxon>Arthropoda</taxon>
        <taxon>Hexapoda</taxon>
        <taxon>Insecta</taxon>
        <taxon>Pterygota</taxon>
        <taxon>Neoptera</taxon>
        <taxon>Paraneoptera</taxon>
        <taxon>Hemiptera</taxon>
        <taxon>Sternorrhyncha</taxon>
        <taxon>Aphidomorpha</taxon>
        <taxon>Aphidoidea</taxon>
        <taxon>Aphididae</taxon>
        <taxon>Aphidini</taxon>
        <taxon>Aphis</taxon>
        <taxon>Aphis</taxon>
    </lineage>
</organism>
<dbReference type="Proteomes" id="UP000478052">
    <property type="component" value="Unassembled WGS sequence"/>
</dbReference>
<reference evidence="2 3" key="1">
    <citation type="submission" date="2019-08" db="EMBL/GenBank/DDBJ databases">
        <title>Whole genome of Aphis craccivora.</title>
        <authorList>
            <person name="Voronova N.V."/>
            <person name="Shulinski R.S."/>
            <person name="Bandarenka Y.V."/>
            <person name="Zhorov D.G."/>
            <person name="Warner D."/>
        </authorList>
    </citation>
    <scope>NUCLEOTIDE SEQUENCE [LARGE SCALE GENOMIC DNA]</scope>
    <source>
        <strain evidence="2">180601</strain>
        <tissue evidence="2">Whole Body</tissue>
    </source>
</reference>
<proteinExistence type="predicted"/>
<evidence type="ECO:0000313" key="3">
    <source>
        <dbReference type="Proteomes" id="UP000478052"/>
    </source>
</evidence>
<dbReference type="AlphaFoldDB" id="A0A6G0XFY1"/>
<keyword evidence="3" id="KW-1185">Reference proteome</keyword>